<dbReference type="InterPro" id="IPR019826">
    <property type="entry name" value="Carboxylesterase_B_AS"/>
</dbReference>
<dbReference type="Gene3D" id="3.40.50.1820">
    <property type="entry name" value="alpha/beta hydrolase"/>
    <property type="match status" value="2"/>
</dbReference>
<evidence type="ECO:0000256" key="3">
    <source>
        <dbReference type="SAM" id="SignalP"/>
    </source>
</evidence>
<dbReference type="InterPro" id="IPR019819">
    <property type="entry name" value="Carboxylesterase_B_CS"/>
</dbReference>
<keyword evidence="2" id="KW-0378">Hydrolase</keyword>
<evidence type="ECO:0000256" key="1">
    <source>
        <dbReference type="ARBA" id="ARBA00005964"/>
    </source>
</evidence>
<dbReference type="EMBL" id="JALJRB010000006">
    <property type="protein sequence ID" value="MCJ8500465.1"/>
    <property type="molecule type" value="Genomic_DNA"/>
</dbReference>
<sequence>MMQKPKTFGIWCSAVYLLTLVMLGCSSSSSNDPPPSNPTRVQTSSGILTGVQADSAIVYYGIPFAEPPVGALRWKAPQDPTPWSGTLAATERKQVCTQAAMSPTWHATGEIIGGEDCLYLDVYRPNNDQTDLPVYVYLHGGSNRFGGASSYDGALLAHDQNIIVVIPQYRLGSLGWLTHPALRAEDPDDDESSSGNFALLDSIKALEWVQDNIDAFGGDPGRVTLGGQSAGASNVAKLLVSELSEGLFHGAVVQSLGGDVITPAEGDVRADTMLTALGYDAAAHGEDVAAFLRTRTAEQLITAHGTSYSGFADGYVLLDNYINSIYYNATSGHFNNVPILLGSNQYEWKNFMPLYGPLYGKAIWGKVYDLFDPAFDPDHAWTFEEIFPTQADIDVYEAMGKYVSLGWKSKSVDEQAKLMTQRGGDVFAYYFRWGGPTSASAEFAHVFGAAHSMEIPFFFGYDRDLFRYALDDENRAGFEALQAYMMQYLGNFIRQGDPGTVEGVEWERWSNALEEDAPKCMVFDADMTTAVIGMDTREVMPADVQTMALSDPLVLGLPEGDRLLVLGQLARYPAEYHLNDRGHDLLMSELVFAAPEGVTTTRYTGVNAGAGYRIELPEGWAPGDDLVMYAHGYRGTHTQLTVSMPTRLRPYLLENGFAWAASSYAENGYNVRTGVETTKALLDHFRERFGEPGRIYVTGHSMGGHVAARTITDSDYKADYAGALPMCGVVGGGSELFSYFQDWGLLINYYAGLNYELPLGPAETLDYQGTAFAFTGGRLKEAVMYLSGGQRPIYEAAFADYMARYNAVNSSVTQLRAPSPLVGNTDRVYHLDDDFENISSDEAALRDGIKRWPGPFSDGEDLGMMLAVSGHIDVPVLTIHTLGDLFVPFSMPRIWGERIAAAGKADLYRARAIRAVHHCSFTVEEEQQAFIDLVTWVESGPASAPAGDDIQNRATVAADDFGCQFTSDPASLDPTTAAMRSAGDPSYSAVCTP</sequence>
<dbReference type="InterPro" id="IPR050309">
    <property type="entry name" value="Type-B_Carboxylest/Lipase"/>
</dbReference>
<protein>
    <submittedName>
        <fullName evidence="5">Carboxylesterase family protein</fullName>
    </submittedName>
</protein>
<evidence type="ECO:0000313" key="6">
    <source>
        <dbReference type="Proteomes" id="UP001165427"/>
    </source>
</evidence>
<dbReference type="GO" id="GO:0016787">
    <property type="term" value="F:hydrolase activity"/>
    <property type="evidence" value="ECO:0007669"/>
    <property type="project" value="UniProtKB-KW"/>
</dbReference>
<dbReference type="InterPro" id="IPR002018">
    <property type="entry name" value="CarbesteraseB"/>
</dbReference>
<proteinExistence type="inferred from homology"/>
<evidence type="ECO:0000313" key="5">
    <source>
        <dbReference type="EMBL" id="MCJ8500465.1"/>
    </source>
</evidence>
<organism evidence="5 6">
    <name type="scientific">Desulfatitalea alkaliphila</name>
    <dbReference type="NCBI Taxonomy" id="2929485"/>
    <lineage>
        <taxon>Bacteria</taxon>
        <taxon>Pseudomonadati</taxon>
        <taxon>Thermodesulfobacteriota</taxon>
        <taxon>Desulfobacteria</taxon>
        <taxon>Desulfobacterales</taxon>
        <taxon>Desulfosarcinaceae</taxon>
        <taxon>Desulfatitalea</taxon>
    </lineage>
</organism>
<dbReference type="PROSITE" id="PS00122">
    <property type="entry name" value="CARBOXYLESTERASE_B_1"/>
    <property type="match status" value="1"/>
</dbReference>
<feature type="domain" description="Carboxylesterase type B" evidence="4">
    <location>
        <begin position="39"/>
        <end position="514"/>
    </location>
</feature>
<dbReference type="Pfam" id="PF00135">
    <property type="entry name" value="COesterase"/>
    <property type="match status" value="1"/>
</dbReference>
<comment type="caution">
    <text evidence="5">The sequence shown here is derived from an EMBL/GenBank/DDBJ whole genome shotgun (WGS) entry which is preliminary data.</text>
</comment>
<reference evidence="5" key="1">
    <citation type="submission" date="2022-04" db="EMBL/GenBank/DDBJ databases">
        <title>Desulfatitalea alkaliphila sp. nov., a novel anaerobic sulfate-reducing bacterium isolated from terrestrial mud volcano, Taman Peninsula, Russia.</title>
        <authorList>
            <person name="Khomyakova M.A."/>
            <person name="Merkel A.Y."/>
            <person name="Slobodkin A.I."/>
        </authorList>
    </citation>
    <scope>NUCLEOTIDE SEQUENCE</scope>
    <source>
        <strain evidence="5">M08but</strain>
    </source>
</reference>
<dbReference type="InterPro" id="IPR029058">
    <property type="entry name" value="AB_hydrolase_fold"/>
</dbReference>
<dbReference type="SUPFAM" id="SSF53474">
    <property type="entry name" value="alpha/beta-Hydrolases"/>
    <property type="match status" value="2"/>
</dbReference>
<dbReference type="PROSITE" id="PS00941">
    <property type="entry name" value="CARBOXYLESTERASE_B_2"/>
    <property type="match status" value="1"/>
</dbReference>
<dbReference type="RefSeq" id="WP_246904878.1">
    <property type="nucleotide sequence ID" value="NZ_JALJRB010000006.1"/>
</dbReference>
<accession>A0AA41R3Z0</accession>
<gene>
    <name evidence="5" type="ORF">MRX98_07765</name>
</gene>
<comment type="similarity">
    <text evidence="1">Belongs to the type-B carboxylesterase/lipase family.</text>
</comment>
<dbReference type="PROSITE" id="PS51257">
    <property type="entry name" value="PROKAR_LIPOPROTEIN"/>
    <property type="match status" value="1"/>
</dbReference>
<dbReference type="AlphaFoldDB" id="A0AA41R3Z0"/>
<feature type="chain" id="PRO_5041279738" evidence="3">
    <location>
        <begin position="32"/>
        <end position="993"/>
    </location>
</feature>
<evidence type="ECO:0000256" key="2">
    <source>
        <dbReference type="ARBA" id="ARBA00022801"/>
    </source>
</evidence>
<keyword evidence="3" id="KW-0732">Signal</keyword>
<feature type="signal peptide" evidence="3">
    <location>
        <begin position="1"/>
        <end position="31"/>
    </location>
</feature>
<dbReference type="Proteomes" id="UP001165427">
    <property type="component" value="Unassembled WGS sequence"/>
</dbReference>
<dbReference type="PANTHER" id="PTHR11559">
    <property type="entry name" value="CARBOXYLESTERASE"/>
    <property type="match status" value="1"/>
</dbReference>
<keyword evidence="6" id="KW-1185">Reference proteome</keyword>
<name>A0AA41R3Z0_9BACT</name>
<evidence type="ECO:0000259" key="4">
    <source>
        <dbReference type="Pfam" id="PF00135"/>
    </source>
</evidence>